<evidence type="ECO:0000256" key="8">
    <source>
        <dbReference type="ARBA" id="ARBA00022679"/>
    </source>
</evidence>
<proteinExistence type="inferred from homology"/>
<dbReference type="FunFam" id="3.40.47.10:FF:000019">
    <property type="entry name" value="Polyketide synthase type I"/>
    <property type="match status" value="1"/>
</dbReference>
<dbReference type="PANTHER" id="PTHR43775:SF37">
    <property type="entry name" value="SI:DKEY-61P9.11"/>
    <property type="match status" value="1"/>
</dbReference>
<evidence type="ECO:0000313" key="17">
    <source>
        <dbReference type="Proteomes" id="UP001140230"/>
    </source>
</evidence>
<sequence length="1927" mass="208047">MGSYQMPRWISRYWKDPSARGGREEREVQAAGEPIAIIGVSAALPLAADLDEFWSNLIQGRDCITTVPPGRFEWESVRGDSEELGIEMRKGGFISGIDEFDPLFFNISPREAATMDPHQRLLLMHAWRAIEDAGYAPRSLAGSDTGVFIGLQVHDYVRVIARADRPAEGYTSTGLLSSVTSNRISHHLDFRGPNEAIDTACSSSLVALHRAVRAIQSGECELALAGAAHLMLTPYLYGSYARAGMLSPDARCKTFSSEANGYVRSEGIGLFLLKRLSLAVRDRDHIHGVIRSTVENHGGAARSLTAPNPRAQADLIYRAYSLVDADPHSIGYIECHGTGTPLGDPIEVEALKSAFDRLSDRYGVVPQTGYCALGSVKANIGHLEIAAGIAGLIKVLLQLRHRTLAPTLHSQPRNPYVVTDGSPFYVVEQSQPWQAPQRDGAPAPRRAGVSSFGFGGVNAHALVEEYCAPPRAPTSARCFPVLLSARSAQALQAQIAALLKAVEDKPADANALLDISHTLACGREAMAHRLGFVADSHQALTGCLRALGEDIAPEQVHHGHVDLHRPPAGGDVPAQAVLESALVSAQVAAQLVRRWVQGEAIDWSTVFGAHAPHRCSLPTYAFEMRRFPLPQSTYPAGTAAKSGGLRLSGEQVLLRRLDLALDGDETYLTDHIIDGARLLPAVAYLELVRAALEYAAPERAGADQPSAAPRSIRFDQVRWLAPFAPAGAASLSVWLHGDASAPIRFEVGAHGERQAPDVVYASGTIARDAAVDRPQVDIAAVRARCRHATHASAQCYEAFSHIGFDYGSSHRTIREVQLGDGEAVARLALTGTPSAGLALDPGILDGALQSVIACHLDARTAWRLAPGARPSRCRHVQVLHASTAAAWAVVRWDATAAVSGAHTAFDIDLCDDDGTLCVRFSDFAFHPAAQERLLVHDEIASTVPADAADMASQGLFVAPAWIPVDSGGDRVASDGVMLVIGGTTQARAALADCDAGIRFLSAEVIDDAQRLRRAIAERSDIRRLLWLVDDDALALTDDAMLDAQTRGVFRCLTLAQAFLAAGYGHRCIDWLTLTRSTPAPASAARIDPVHAGLQGMIGSIAREYPNWRARLIDVPADASLPLHALTRADFERGPVLAYRNHGWYERRACVVTDPPQDEYIVAAESVCLIIGGAGGLGQAFSRALLQRTPDLQLVWMGRRPQAAIQAGIDALASLGPRVHYIQGDAADRASLERARDAIQARFGKIDGLIHAAMTLADRSVERLSDYELREVLAPKVAGCVRLAQVLDPDRLRFALFFSSMNAFATLPGQSNYAAASCFEDAFALAWGAAARCRVRVVNWGYWGEVGAVASEYHRTRMAKAGIAAIQAPEAVNAALRMLNAPLMQYGYLRVQDRAGLAAIGVDQDHRLEIQPRSLVADATAPQAETPLAGADALIAEDAALEQAIVAVLWSQLRALCDFAAPRAAETIRCDARILDAYRPWFERSLDELVRHGYLQRSHDGVYAATAVDSAPAQAWARLREARGNIALRAYAQTMLEALAEVLTGRRSAVDVAFSERTSIAAADSYFNDPALRHCSVVIADIVAERVARLRRHQPGARIRILEVGAGRGATTRRVIDALRAQPDAIDEYAFTDLSAAFLASDRKAALSLPGYVDYRTFDVERDPQAQGLEPGRYDVVIAANVLHATQDIERALAHCKVLLKRDGALLVQELTQNPVYTHVTYGLLEGWWRFTDSWLRLPGGPALSPPTWAALLAQAGFRMVCFPAASAHAHSHQVVFAESDGIWLRPVSTPASTATRAVEPSAKREVASADAAHAISAIGDRQSQMEQILARLQATAAEVLEVDEAVFANDSQPFAEVLLTEYGMDSLSSINLRNALRQRFGIDVPTQQLLGEKTSTIADAIYEQLLMQRLVSPGQPQDAAQSETFVF</sequence>
<dbReference type="Gene3D" id="3.40.50.720">
    <property type="entry name" value="NAD(P)-binding Rossmann-like Domain"/>
    <property type="match status" value="1"/>
</dbReference>
<dbReference type="InterPro" id="IPR020841">
    <property type="entry name" value="PKS_Beta-ketoAc_synthase_dom"/>
</dbReference>
<dbReference type="PANTHER" id="PTHR43775">
    <property type="entry name" value="FATTY ACID SYNTHASE"/>
    <property type="match status" value="1"/>
</dbReference>
<comment type="pathway">
    <text evidence="2">Antibiotic biosynthesis.</text>
</comment>
<dbReference type="InterPro" id="IPR036291">
    <property type="entry name" value="NAD(P)-bd_dom_sf"/>
</dbReference>
<evidence type="ECO:0000256" key="11">
    <source>
        <dbReference type="ARBA" id="ARBA00054155"/>
    </source>
</evidence>
<evidence type="ECO:0000256" key="6">
    <source>
        <dbReference type="ARBA" id="ARBA00022490"/>
    </source>
</evidence>
<dbReference type="InterPro" id="IPR029063">
    <property type="entry name" value="SAM-dependent_MTases_sf"/>
</dbReference>
<dbReference type="InterPro" id="IPR013968">
    <property type="entry name" value="PKS_KR"/>
</dbReference>
<evidence type="ECO:0000256" key="1">
    <source>
        <dbReference type="ARBA" id="ARBA00004496"/>
    </source>
</evidence>
<dbReference type="GO" id="GO:0005737">
    <property type="term" value="C:cytoplasm"/>
    <property type="evidence" value="ECO:0007669"/>
    <property type="project" value="UniProtKB-SubCell"/>
</dbReference>
<dbReference type="Proteomes" id="UP001140230">
    <property type="component" value="Unassembled WGS sequence"/>
</dbReference>
<comment type="caution">
    <text evidence="16">The sequence shown here is derived from an EMBL/GenBank/DDBJ whole genome shotgun (WGS) entry which is preliminary data.</text>
</comment>
<evidence type="ECO:0000313" key="16">
    <source>
        <dbReference type="EMBL" id="MDC8638266.1"/>
    </source>
</evidence>
<comment type="similarity">
    <text evidence="4">Belongs to the short-chain dehydrogenases/reductases (SDR) family.</text>
</comment>
<evidence type="ECO:0000259" key="15">
    <source>
        <dbReference type="PROSITE" id="PS52019"/>
    </source>
</evidence>
<dbReference type="Gene3D" id="3.40.50.150">
    <property type="entry name" value="Vaccinia Virus protein VP39"/>
    <property type="match status" value="1"/>
</dbReference>
<dbReference type="SUPFAM" id="SSF53335">
    <property type="entry name" value="S-adenosyl-L-methionine-dependent methyltransferases"/>
    <property type="match status" value="1"/>
</dbReference>
<dbReference type="InterPro" id="IPR049552">
    <property type="entry name" value="PKS_DH_N"/>
</dbReference>
<dbReference type="InterPro" id="IPR014030">
    <property type="entry name" value="Ketoacyl_synth_N"/>
</dbReference>
<dbReference type="InterPro" id="IPR014031">
    <property type="entry name" value="Ketoacyl_synth_C"/>
</dbReference>
<feature type="active site" description="Proton donor; for dehydratase activity" evidence="12">
    <location>
        <position position="845"/>
    </location>
</feature>
<dbReference type="InterPro" id="IPR013217">
    <property type="entry name" value="Methyltransf_12"/>
</dbReference>
<evidence type="ECO:0000256" key="5">
    <source>
        <dbReference type="ARBA" id="ARBA00022450"/>
    </source>
</evidence>
<dbReference type="PROSITE" id="PS00606">
    <property type="entry name" value="KS3_1"/>
    <property type="match status" value="1"/>
</dbReference>
<evidence type="ECO:0000259" key="14">
    <source>
        <dbReference type="PROSITE" id="PS52004"/>
    </source>
</evidence>
<keyword evidence="8" id="KW-0808">Transferase</keyword>
<dbReference type="GO" id="GO:0071770">
    <property type="term" value="P:DIM/DIP cell wall layer assembly"/>
    <property type="evidence" value="ECO:0007669"/>
    <property type="project" value="TreeGrafter"/>
</dbReference>
<feature type="domain" description="PKS/mFAS DH" evidence="15">
    <location>
        <begin position="631"/>
        <end position="934"/>
    </location>
</feature>
<dbReference type="InterPro" id="IPR054514">
    <property type="entry name" value="RhiE-like_linker"/>
</dbReference>
<gene>
    <name evidence="16" type="ORF">NY667_10595</name>
</gene>
<dbReference type="Pfam" id="PF00109">
    <property type="entry name" value="ketoacyl-synt"/>
    <property type="match status" value="1"/>
</dbReference>
<dbReference type="InterPro" id="IPR036736">
    <property type="entry name" value="ACP-like_sf"/>
</dbReference>
<dbReference type="CDD" id="cd02440">
    <property type="entry name" value="AdoMet_MTases"/>
    <property type="match status" value="1"/>
</dbReference>
<keyword evidence="9" id="KW-0677">Repeat</keyword>
<dbReference type="InterPro" id="IPR016039">
    <property type="entry name" value="Thiolase-like"/>
</dbReference>
<dbReference type="SUPFAM" id="SSF53901">
    <property type="entry name" value="Thiolase-like"/>
    <property type="match status" value="1"/>
</dbReference>
<dbReference type="SMART" id="SM00823">
    <property type="entry name" value="PKS_PP"/>
    <property type="match status" value="1"/>
</dbReference>
<comment type="function">
    <text evidence="11">Involved in production of the polyketide antibiotic thailandamide.</text>
</comment>
<evidence type="ECO:0000256" key="2">
    <source>
        <dbReference type="ARBA" id="ARBA00004792"/>
    </source>
</evidence>
<protein>
    <submittedName>
        <fullName evidence="16">SDR family NAD(P)-dependent oxidoreductase</fullName>
    </submittedName>
</protein>
<keyword evidence="7" id="KW-0597">Phosphoprotein</keyword>
<feature type="domain" description="Carrier" evidence="13">
    <location>
        <begin position="1826"/>
        <end position="1908"/>
    </location>
</feature>
<dbReference type="SMART" id="SM00822">
    <property type="entry name" value="PKS_KR"/>
    <property type="match status" value="1"/>
</dbReference>
<name>A0A9X4BRI3_9XANT</name>
<dbReference type="SUPFAM" id="SSF51735">
    <property type="entry name" value="NAD(P)-binding Rossmann-fold domains"/>
    <property type="match status" value="2"/>
</dbReference>
<feature type="active site" description="Proton acceptor; for dehydratase activity" evidence="12">
    <location>
        <position position="671"/>
    </location>
</feature>
<dbReference type="GO" id="GO:0005886">
    <property type="term" value="C:plasma membrane"/>
    <property type="evidence" value="ECO:0007669"/>
    <property type="project" value="TreeGrafter"/>
</dbReference>
<dbReference type="Pfam" id="PF02801">
    <property type="entry name" value="Ketoacyl-synt_C"/>
    <property type="match status" value="1"/>
</dbReference>
<dbReference type="SMART" id="SM00825">
    <property type="entry name" value="PKS_KS"/>
    <property type="match status" value="1"/>
</dbReference>
<dbReference type="PROSITE" id="PS52019">
    <property type="entry name" value="PKS_MFAS_DH"/>
    <property type="match status" value="1"/>
</dbReference>
<dbReference type="Gene3D" id="3.40.47.10">
    <property type="match status" value="1"/>
</dbReference>
<evidence type="ECO:0000259" key="13">
    <source>
        <dbReference type="PROSITE" id="PS50075"/>
    </source>
</evidence>
<dbReference type="InterPro" id="IPR006162">
    <property type="entry name" value="Ppantetheine_attach_site"/>
</dbReference>
<dbReference type="InterPro" id="IPR018201">
    <property type="entry name" value="Ketoacyl_synth_AS"/>
</dbReference>
<reference evidence="16" key="1">
    <citation type="journal article" date="2022" name="Phytopathology">
        <title>Whole genome sequencing-based tracing of a 2022 introduction and outbreak of Xanthomonas hortorum pv. pelargonii.</title>
        <authorList>
            <person name="Iruegas Bocardo F."/>
            <person name="Weisberg A.J."/>
            <person name="Riutta E.R."/>
            <person name="Kilday K.B."/>
            <person name="Bonkowski J.C."/>
            <person name="Creswell T.C."/>
            <person name="Daughtrey M."/>
            <person name="Rane K.K."/>
            <person name="Grunwald N.J."/>
            <person name="Chang J.H."/>
            <person name="Putnam M."/>
        </authorList>
    </citation>
    <scope>NUCLEOTIDE SEQUENCE</scope>
    <source>
        <strain evidence="16">22-338</strain>
    </source>
</reference>
<dbReference type="EMBL" id="JANWTP010000029">
    <property type="protein sequence ID" value="MDC8638266.1"/>
    <property type="molecule type" value="Genomic_DNA"/>
</dbReference>
<dbReference type="GO" id="GO:0004315">
    <property type="term" value="F:3-oxoacyl-[acyl-carrier-protein] synthase activity"/>
    <property type="evidence" value="ECO:0007669"/>
    <property type="project" value="InterPro"/>
</dbReference>
<dbReference type="InterPro" id="IPR020807">
    <property type="entry name" value="PKS_DH"/>
</dbReference>
<dbReference type="Pfam" id="PF22336">
    <property type="entry name" value="RhiE-like_linker"/>
    <property type="match status" value="1"/>
</dbReference>
<keyword evidence="10" id="KW-0511">Multifunctional enzyme</keyword>
<evidence type="ECO:0000256" key="12">
    <source>
        <dbReference type="PROSITE-ProRule" id="PRU01363"/>
    </source>
</evidence>
<evidence type="ECO:0000256" key="10">
    <source>
        <dbReference type="ARBA" id="ARBA00023268"/>
    </source>
</evidence>
<dbReference type="RefSeq" id="WP_273664073.1">
    <property type="nucleotide sequence ID" value="NZ_CP168178.1"/>
</dbReference>
<evidence type="ECO:0000256" key="3">
    <source>
        <dbReference type="ARBA" id="ARBA00005194"/>
    </source>
</evidence>
<dbReference type="InterPro" id="IPR020806">
    <property type="entry name" value="PKS_PP-bd"/>
</dbReference>
<accession>A0A9X4BRI3</accession>
<dbReference type="Pfam" id="PF08242">
    <property type="entry name" value="Methyltransf_12"/>
    <property type="match status" value="1"/>
</dbReference>
<dbReference type="PROSITE" id="PS00012">
    <property type="entry name" value="PHOSPHOPANTETHEINE"/>
    <property type="match status" value="1"/>
</dbReference>
<evidence type="ECO:0000256" key="7">
    <source>
        <dbReference type="ARBA" id="ARBA00022553"/>
    </source>
</evidence>
<feature type="region of interest" description="C-terminal hotdog fold" evidence="12">
    <location>
        <begin position="786"/>
        <end position="934"/>
    </location>
</feature>
<dbReference type="Pfam" id="PF00550">
    <property type="entry name" value="PP-binding"/>
    <property type="match status" value="1"/>
</dbReference>
<dbReference type="GO" id="GO:0031177">
    <property type="term" value="F:phosphopantetheine binding"/>
    <property type="evidence" value="ECO:0007669"/>
    <property type="project" value="InterPro"/>
</dbReference>
<feature type="domain" description="Ketosynthase family 3 (KS3)" evidence="14">
    <location>
        <begin position="32"/>
        <end position="465"/>
    </location>
</feature>
<dbReference type="Gene3D" id="1.10.1200.10">
    <property type="entry name" value="ACP-like"/>
    <property type="match status" value="1"/>
</dbReference>
<organism evidence="16 17">
    <name type="scientific">Xanthomonas hortorum pv. hederae</name>
    <dbReference type="NCBI Taxonomy" id="453603"/>
    <lineage>
        <taxon>Bacteria</taxon>
        <taxon>Pseudomonadati</taxon>
        <taxon>Pseudomonadota</taxon>
        <taxon>Gammaproteobacteria</taxon>
        <taxon>Lysobacterales</taxon>
        <taxon>Lysobacteraceae</taxon>
        <taxon>Xanthomonas</taxon>
    </lineage>
</organism>
<keyword evidence="6" id="KW-0963">Cytoplasm</keyword>
<dbReference type="InterPro" id="IPR009081">
    <property type="entry name" value="PP-bd_ACP"/>
</dbReference>
<dbReference type="GO" id="GO:0004312">
    <property type="term" value="F:fatty acid synthase activity"/>
    <property type="evidence" value="ECO:0007669"/>
    <property type="project" value="TreeGrafter"/>
</dbReference>
<dbReference type="GO" id="GO:0006633">
    <property type="term" value="P:fatty acid biosynthetic process"/>
    <property type="evidence" value="ECO:0007669"/>
    <property type="project" value="InterPro"/>
</dbReference>
<evidence type="ECO:0000256" key="4">
    <source>
        <dbReference type="ARBA" id="ARBA00006484"/>
    </source>
</evidence>
<dbReference type="PROSITE" id="PS52004">
    <property type="entry name" value="KS3_2"/>
    <property type="match status" value="1"/>
</dbReference>
<dbReference type="Gene3D" id="1.10.1240.100">
    <property type="match status" value="1"/>
</dbReference>
<feature type="region of interest" description="N-terminal hotdog fold" evidence="12">
    <location>
        <begin position="631"/>
        <end position="772"/>
    </location>
</feature>
<evidence type="ECO:0000256" key="9">
    <source>
        <dbReference type="ARBA" id="ARBA00022737"/>
    </source>
</evidence>
<dbReference type="PROSITE" id="PS50075">
    <property type="entry name" value="CARRIER"/>
    <property type="match status" value="1"/>
</dbReference>
<dbReference type="InterPro" id="IPR042104">
    <property type="entry name" value="PKS_dehydratase_sf"/>
</dbReference>
<keyword evidence="5" id="KW-0596">Phosphopantetheine</keyword>
<comment type="subcellular location">
    <subcellularLocation>
        <location evidence="1">Cytoplasm</location>
    </subcellularLocation>
</comment>
<dbReference type="InterPro" id="IPR050091">
    <property type="entry name" value="PKS_NRPS_Biosynth_Enz"/>
</dbReference>
<comment type="pathway">
    <text evidence="3">Lipid metabolism; fatty acid biosynthesis.</text>
</comment>
<reference evidence="16" key="2">
    <citation type="submission" date="2022-08" db="EMBL/GenBank/DDBJ databases">
        <authorList>
            <person name="Iruegas-Bocardo F."/>
            <person name="Weisberg A.J."/>
            <person name="Riutta E.R."/>
            <person name="Kilday K."/>
            <person name="Bonkowski J.C."/>
            <person name="Creswell T."/>
            <person name="Daughtrey M.L."/>
            <person name="Rane K."/>
            <person name="Grunwald N.J."/>
            <person name="Chang J.H."/>
            <person name="Putnam M.L."/>
        </authorList>
    </citation>
    <scope>NUCLEOTIDE SEQUENCE</scope>
    <source>
        <strain evidence="16">22-338</strain>
    </source>
</reference>
<dbReference type="Pfam" id="PF14765">
    <property type="entry name" value="PS-DH"/>
    <property type="match status" value="1"/>
</dbReference>
<dbReference type="Gene3D" id="3.10.129.110">
    <property type="entry name" value="Polyketide synthase dehydratase"/>
    <property type="match status" value="1"/>
</dbReference>
<dbReference type="CDD" id="cd00833">
    <property type="entry name" value="PKS"/>
    <property type="match status" value="1"/>
</dbReference>
<dbReference type="SMART" id="SM00826">
    <property type="entry name" value="PKS_DH"/>
    <property type="match status" value="1"/>
</dbReference>
<dbReference type="InterPro" id="IPR049900">
    <property type="entry name" value="PKS_mFAS_DH"/>
</dbReference>
<dbReference type="InterPro" id="IPR057326">
    <property type="entry name" value="KR_dom"/>
</dbReference>
<dbReference type="SUPFAM" id="SSF47336">
    <property type="entry name" value="ACP-like"/>
    <property type="match status" value="1"/>
</dbReference>
<dbReference type="Pfam" id="PF21089">
    <property type="entry name" value="PKS_DH_N"/>
    <property type="match status" value="1"/>
</dbReference>
<dbReference type="InterPro" id="IPR049551">
    <property type="entry name" value="PKS_DH_C"/>
</dbReference>
<dbReference type="Pfam" id="PF08659">
    <property type="entry name" value="KR"/>
    <property type="match status" value="1"/>
</dbReference>